<feature type="signal peptide" evidence="1">
    <location>
        <begin position="1"/>
        <end position="29"/>
    </location>
</feature>
<gene>
    <name evidence="2" type="ORF">PHET_12261</name>
</gene>
<organism evidence="2 3">
    <name type="scientific">Paragonimus heterotremus</name>
    <dbReference type="NCBI Taxonomy" id="100268"/>
    <lineage>
        <taxon>Eukaryota</taxon>
        <taxon>Metazoa</taxon>
        <taxon>Spiralia</taxon>
        <taxon>Lophotrochozoa</taxon>
        <taxon>Platyhelminthes</taxon>
        <taxon>Trematoda</taxon>
        <taxon>Digenea</taxon>
        <taxon>Plagiorchiida</taxon>
        <taxon>Troglotremata</taxon>
        <taxon>Troglotrematidae</taxon>
        <taxon>Paragonimus</taxon>
    </lineage>
</organism>
<keyword evidence="3" id="KW-1185">Reference proteome</keyword>
<sequence length="160" mass="17373">MRAGRSSVVSALPVALLFLFSVFISPCRSNGVVELIENGTIATALENVNLEELTFKKRHINQSVPATLKFRINSLPTPTWSFKWLLDGHELKVTRYTNTLPSKPGNVYTTELQSDGSVNLTLHLQEKGLIAGNYTVVLSDVSGATPDASLSGFVNVLVSL</sequence>
<comment type="caution">
    <text evidence="2">The sequence shown here is derived from an EMBL/GenBank/DDBJ whole genome shotgun (WGS) entry which is preliminary data.</text>
</comment>
<keyword evidence="1" id="KW-0732">Signal</keyword>
<reference evidence="2" key="1">
    <citation type="submission" date="2019-05" db="EMBL/GenBank/DDBJ databases">
        <title>Annotation for the trematode Paragonimus heterotremus.</title>
        <authorList>
            <person name="Choi Y.-J."/>
        </authorList>
    </citation>
    <scope>NUCLEOTIDE SEQUENCE</scope>
    <source>
        <strain evidence="2">LC</strain>
    </source>
</reference>
<evidence type="ECO:0000256" key="1">
    <source>
        <dbReference type="SAM" id="SignalP"/>
    </source>
</evidence>
<evidence type="ECO:0008006" key="4">
    <source>
        <dbReference type="Google" id="ProtNLM"/>
    </source>
</evidence>
<name>A0A8J4T2I0_9TREM</name>
<dbReference type="OrthoDB" id="10311899at2759"/>
<dbReference type="AlphaFoldDB" id="A0A8J4T2I0"/>
<protein>
    <recommendedName>
        <fullName evidence="4">Immunoglobulin V-set domain-containing protein</fullName>
    </recommendedName>
</protein>
<dbReference type="Proteomes" id="UP000748531">
    <property type="component" value="Unassembled WGS sequence"/>
</dbReference>
<proteinExistence type="predicted"/>
<accession>A0A8J4T2I0</accession>
<dbReference type="EMBL" id="LUCH01014029">
    <property type="protein sequence ID" value="KAF5395384.1"/>
    <property type="molecule type" value="Genomic_DNA"/>
</dbReference>
<evidence type="ECO:0000313" key="3">
    <source>
        <dbReference type="Proteomes" id="UP000748531"/>
    </source>
</evidence>
<feature type="chain" id="PRO_5035221336" description="Immunoglobulin V-set domain-containing protein" evidence="1">
    <location>
        <begin position="30"/>
        <end position="160"/>
    </location>
</feature>
<evidence type="ECO:0000313" key="2">
    <source>
        <dbReference type="EMBL" id="KAF5395384.1"/>
    </source>
</evidence>